<sequence>MFNMSLRSEKMPADIATAVAIPIAVTINMSGSAGSGISTKSTTVNTIMLSIKSVQMARIGRN</sequence>
<comment type="caution">
    <text evidence="1">The sequence shown here is derived from an EMBL/GenBank/DDBJ whole genome shotgun (WGS) entry which is preliminary data.</text>
</comment>
<dbReference type="AlphaFoldDB" id="A0A1Q8QWM9"/>
<dbReference type="EMBL" id="MLBF01000015">
    <property type="protein sequence ID" value="OLN31731.1"/>
    <property type="molecule type" value="Genomic_DNA"/>
</dbReference>
<name>A0A1Q8QWM9_9FIRM</name>
<reference evidence="1 2" key="1">
    <citation type="submission" date="2016-09" db="EMBL/GenBank/DDBJ databases">
        <title>Complete genome of Desulfosporosinus sp. OL.</title>
        <authorList>
            <person name="Mardanov A."/>
            <person name="Beletsky A."/>
            <person name="Panova A."/>
            <person name="Karnachuk O."/>
            <person name="Ravin N."/>
        </authorList>
    </citation>
    <scope>NUCLEOTIDE SEQUENCE [LARGE SCALE GENOMIC DNA]</scope>
    <source>
        <strain evidence="1 2">OL</strain>
    </source>
</reference>
<accession>A0A1Q8QWM9</accession>
<proteinExistence type="predicted"/>
<evidence type="ECO:0000313" key="1">
    <source>
        <dbReference type="EMBL" id="OLN31731.1"/>
    </source>
</evidence>
<gene>
    <name evidence="1" type="ORF">DSOL_2419</name>
</gene>
<organism evidence="1 2">
    <name type="scientific">Desulfosporosinus metallidurans</name>
    <dbReference type="NCBI Taxonomy" id="1888891"/>
    <lineage>
        <taxon>Bacteria</taxon>
        <taxon>Bacillati</taxon>
        <taxon>Bacillota</taxon>
        <taxon>Clostridia</taxon>
        <taxon>Eubacteriales</taxon>
        <taxon>Desulfitobacteriaceae</taxon>
        <taxon>Desulfosporosinus</taxon>
    </lineage>
</organism>
<protein>
    <submittedName>
        <fullName evidence="1">Uncharacterized protein</fullName>
    </submittedName>
</protein>
<dbReference type="Proteomes" id="UP000186102">
    <property type="component" value="Unassembled WGS sequence"/>
</dbReference>
<evidence type="ECO:0000313" key="2">
    <source>
        <dbReference type="Proteomes" id="UP000186102"/>
    </source>
</evidence>
<dbReference type="STRING" id="1888891.DSOL_2419"/>
<keyword evidence="2" id="KW-1185">Reference proteome</keyword>